<dbReference type="InterPro" id="IPR037401">
    <property type="entry name" value="SnoaL-like"/>
</dbReference>
<reference evidence="2 3" key="1">
    <citation type="submission" date="2019-10" db="EMBL/GenBank/DDBJ databases">
        <title>Nocardia macrotermitis sp. nov. and Nocardia aurantia sp. nov., isolated from the gut of fungus growing-termite Macrotermes natalensis.</title>
        <authorList>
            <person name="Benndorf R."/>
            <person name="Schwitalla J."/>
            <person name="Martin K."/>
            <person name="De Beer W."/>
            <person name="Kaster A.-K."/>
            <person name="Vollmers J."/>
            <person name="Poulsen M."/>
            <person name="Beemelmanns C."/>
        </authorList>
    </citation>
    <scope>NUCLEOTIDE SEQUENCE [LARGE SCALE GENOMIC DNA]</scope>
    <source>
        <strain evidence="2 3">RB56</strain>
    </source>
</reference>
<keyword evidence="3" id="KW-1185">Reference proteome</keyword>
<dbReference type="Gene3D" id="3.10.450.50">
    <property type="match status" value="1"/>
</dbReference>
<evidence type="ECO:0000259" key="1">
    <source>
        <dbReference type="Pfam" id="PF13577"/>
    </source>
</evidence>
<dbReference type="CDD" id="cd00531">
    <property type="entry name" value="NTF2_like"/>
    <property type="match status" value="1"/>
</dbReference>
<dbReference type="Pfam" id="PF13577">
    <property type="entry name" value="SnoaL_4"/>
    <property type="match status" value="1"/>
</dbReference>
<dbReference type="OrthoDB" id="981191at2"/>
<dbReference type="InterPro" id="IPR032710">
    <property type="entry name" value="NTF2-like_dom_sf"/>
</dbReference>
<proteinExistence type="predicted"/>
<comment type="caution">
    <text evidence="2">The sequence shown here is derived from an EMBL/GenBank/DDBJ whole genome shotgun (WGS) entry which is preliminary data.</text>
</comment>
<sequence>MQHVIDRLEIQELLARYARAVDTKDWELLRTVFTPDADIDLPTSGEKPAGSRDDLVAWWAASLDHVPMTQHLITNVEIDLDGDRATVRALFFNPMRLPGNDELSYCGGHYYHEVVRTVDGWKSAKMVDTIVWFANRPPAPARN</sequence>
<dbReference type="RefSeq" id="WP_153344916.1">
    <property type="nucleotide sequence ID" value="NZ_WEGI01000009.1"/>
</dbReference>
<dbReference type="EMBL" id="WEGI01000009">
    <property type="protein sequence ID" value="MQY28737.1"/>
    <property type="molecule type" value="Genomic_DNA"/>
</dbReference>
<name>A0A7K0DT75_9NOCA</name>
<feature type="domain" description="SnoaL-like" evidence="1">
    <location>
        <begin position="3"/>
        <end position="126"/>
    </location>
</feature>
<dbReference type="SUPFAM" id="SSF54427">
    <property type="entry name" value="NTF2-like"/>
    <property type="match status" value="1"/>
</dbReference>
<dbReference type="AlphaFoldDB" id="A0A7K0DT75"/>
<evidence type="ECO:0000313" key="3">
    <source>
        <dbReference type="Proteomes" id="UP000431401"/>
    </source>
</evidence>
<gene>
    <name evidence="2" type="ORF">NRB56_43210</name>
</gene>
<evidence type="ECO:0000313" key="2">
    <source>
        <dbReference type="EMBL" id="MQY28737.1"/>
    </source>
</evidence>
<accession>A0A7K0DT75</accession>
<dbReference type="Proteomes" id="UP000431401">
    <property type="component" value="Unassembled WGS sequence"/>
</dbReference>
<protein>
    <recommendedName>
        <fullName evidence="1">SnoaL-like domain-containing protein</fullName>
    </recommendedName>
</protein>
<organism evidence="2 3">
    <name type="scientific">Nocardia aurantia</name>
    <dbReference type="NCBI Taxonomy" id="2585199"/>
    <lineage>
        <taxon>Bacteria</taxon>
        <taxon>Bacillati</taxon>
        <taxon>Actinomycetota</taxon>
        <taxon>Actinomycetes</taxon>
        <taxon>Mycobacteriales</taxon>
        <taxon>Nocardiaceae</taxon>
        <taxon>Nocardia</taxon>
    </lineage>
</organism>